<protein>
    <recommendedName>
        <fullName evidence="7">Ankyrin repeat protein</fullName>
    </recommendedName>
</protein>
<dbReference type="InterPro" id="IPR002110">
    <property type="entry name" value="Ankyrin_rpt"/>
</dbReference>
<evidence type="ECO:0000256" key="4">
    <source>
        <dbReference type="SAM" id="MobiDB-lite"/>
    </source>
</evidence>
<feature type="compositionally biased region" description="Polar residues" evidence="4">
    <location>
        <begin position="32"/>
        <end position="50"/>
    </location>
</feature>
<feature type="repeat" description="ANK" evidence="3">
    <location>
        <begin position="207"/>
        <end position="228"/>
    </location>
</feature>
<organism evidence="5 6">
    <name type="scientific">Paratrimastix pyriformis</name>
    <dbReference type="NCBI Taxonomy" id="342808"/>
    <lineage>
        <taxon>Eukaryota</taxon>
        <taxon>Metamonada</taxon>
        <taxon>Preaxostyla</taxon>
        <taxon>Paratrimastigidae</taxon>
        <taxon>Paratrimastix</taxon>
    </lineage>
</organism>
<comment type="caution">
    <text evidence="5">The sequence shown here is derived from an EMBL/GenBank/DDBJ whole genome shotgun (WGS) entry which is preliminary data.</text>
</comment>
<dbReference type="Pfam" id="PF12796">
    <property type="entry name" value="Ank_2"/>
    <property type="match status" value="2"/>
</dbReference>
<dbReference type="SUPFAM" id="SSF48403">
    <property type="entry name" value="Ankyrin repeat"/>
    <property type="match status" value="1"/>
</dbReference>
<gene>
    <name evidence="5" type="ORF">PAPYR_10477</name>
</gene>
<accession>A0ABQ8U5Z2</accession>
<keyword evidence="1" id="KW-0677">Repeat</keyword>
<dbReference type="Pfam" id="PF00023">
    <property type="entry name" value="Ank"/>
    <property type="match status" value="1"/>
</dbReference>
<evidence type="ECO:0000313" key="6">
    <source>
        <dbReference type="Proteomes" id="UP001141327"/>
    </source>
</evidence>
<feature type="compositionally biased region" description="Polar residues" evidence="4">
    <location>
        <begin position="403"/>
        <end position="416"/>
    </location>
</feature>
<proteinExistence type="predicted"/>
<feature type="region of interest" description="Disordered" evidence="4">
    <location>
        <begin position="342"/>
        <end position="416"/>
    </location>
</feature>
<feature type="region of interest" description="Disordered" evidence="4">
    <location>
        <begin position="1"/>
        <end position="50"/>
    </location>
</feature>
<name>A0ABQ8U5Z2_9EUKA</name>
<dbReference type="Pfam" id="PF05186">
    <property type="entry name" value="Dpy-30"/>
    <property type="match status" value="1"/>
</dbReference>
<dbReference type="SMART" id="SM00248">
    <property type="entry name" value="ANK"/>
    <property type="match status" value="5"/>
</dbReference>
<evidence type="ECO:0000256" key="2">
    <source>
        <dbReference type="ARBA" id="ARBA00023043"/>
    </source>
</evidence>
<dbReference type="PANTHER" id="PTHR24173:SF74">
    <property type="entry name" value="ANKYRIN REPEAT DOMAIN-CONTAINING PROTEIN 16"/>
    <property type="match status" value="1"/>
</dbReference>
<dbReference type="PANTHER" id="PTHR24173">
    <property type="entry name" value="ANKYRIN REPEAT CONTAINING"/>
    <property type="match status" value="1"/>
</dbReference>
<feature type="repeat" description="ANK" evidence="3">
    <location>
        <begin position="129"/>
        <end position="155"/>
    </location>
</feature>
<dbReference type="InterPro" id="IPR007858">
    <property type="entry name" value="Dpy-30_motif"/>
</dbReference>
<dbReference type="PROSITE" id="PS50088">
    <property type="entry name" value="ANK_REPEAT"/>
    <property type="match status" value="3"/>
</dbReference>
<dbReference type="Gene3D" id="1.25.40.20">
    <property type="entry name" value="Ankyrin repeat-containing domain"/>
    <property type="match status" value="2"/>
</dbReference>
<dbReference type="PROSITE" id="PS50297">
    <property type="entry name" value="ANK_REP_REGION"/>
    <property type="match status" value="3"/>
</dbReference>
<dbReference type="Proteomes" id="UP001141327">
    <property type="component" value="Unassembled WGS sequence"/>
</dbReference>
<sequence length="485" mass="52320">MHLHKEHLSNPGIVNNGSEKQEKRDEAGGAGQSRTGQTLTPIGSARNSNSRNSWTDLLEAFRANPPNFEKIKSIIPVYVQHDVCPGENGSTFLHFSCGTGDFNVTQYLIECDEKVPGVHRKLVNAPDAQGCTPLHRAVIRHDVELTRFLFSHGAEPFDDREGKSLFFYLLTEPAPGFLTSADASPTAAIARMLLDHHVNPRVADPRTGLTPLHVAAMAGDAPVIRLLLAHPEMGLVAAGMIDNNGRTPLSHAAEQGQIEAVRAICEAGIAPDEVNRPDKDGWTSLHWAAAFGHLAVLGALLKHFGAIEMPTPRGEMPADLARANQTPPITPTRAPATVVPISPLAASSEEDEETQTRATRETRETREAREAEAEADLKALAVSSQEGGACSTTKDEPPLSPPITATAQDGQPNTNNPQMTLMMLAGLQPGRPPTTRFTSLFAMLQPSLTAALTELCQLQPPPQDPFAWLAAWLVEHNPLTHSKQK</sequence>
<evidence type="ECO:0008006" key="7">
    <source>
        <dbReference type="Google" id="ProtNLM"/>
    </source>
</evidence>
<feature type="compositionally biased region" description="Basic and acidic residues" evidence="4">
    <location>
        <begin position="354"/>
        <end position="377"/>
    </location>
</feature>
<keyword evidence="2 3" id="KW-0040">ANK repeat</keyword>
<feature type="repeat" description="ANK" evidence="3">
    <location>
        <begin position="244"/>
        <end position="276"/>
    </location>
</feature>
<evidence type="ECO:0000313" key="5">
    <source>
        <dbReference type="EMBL" id="KAJ4454749.1"/>
    </source>
</evidence>
<feature type="compositionally biased region" description="Polar residues" evidence="4">
    <location>
        <begin position="382"/>
        <end position="392"/>
    </location>
</feature>
<dbReference type="EMBL" id="JAPMOS010000136">
    <property type="protein sequence ID" value="KAJ4454749.1"/>
    <property type="molecule type" value="Genomic_DNA"/>
</dbReference>
<evidence type="ECO:0000256" key="3">
    <source>
        <dbReference type="PROSITE-ProRule" id="PRU00023"/>
    </source>
</evidence>
<reference evidence="5" key="1">
    <citation type="journal article" date="2022" name="bioRxiv">
        <title>Genomics of Preaxostyla Flagellates Illuminates Evolutionary Transitions and the Path Towards Mitochondrial Loss.</title>
        <authorList>
            <person name="Novak L.V.F."/>
            <person name="Treitli S.C."/>
            <person name="Pyrih J."/>
            <person name="Halakuc P."/>
            <person name="Pipaliya S.V."/>
            <person name="Vacek V."/>
            <person name="Brzon O."/>
            <person name="Soukal P."/>
            <person name="Eme L."/>
            <person name="Dacks J.B."/>
            <person name="Karnkowska A."/>
            <person name="Elias M."/>
            <person name="Hampl V."/>
        </authorList>
    </citation>
    <scope>NUCLEOTIDE SEQUENCE</scope>
    <source>
        <strain evidence="5">RCP-MX</strain>
    </source>
</reference>
<dbReference type="InterPro" id="IPR036770">
    <property type="entry name" value="Ankyrin_rpt-contain_sf"/>
</dbReference>
<dbReference type="CDD" id="cd22970">
    <property type="entry name" value="DD_NDKH5-like"/>
    <property type="match status" value="1"/>
</dbReference>
<evidence type="ECO:0000256" key="1">
    <source>
        <dbReference type="ARBA" id="ARBA00022737"/>
    </source>
</evidence>
<keyword evidence="6" id="KW-1185">Reference proteome</keyword>
<dbReference type="Gene3D" id="1.20.890.10">
    <property type="entry name" value="cAMP-dependent protein kinase regulatory subunit, dimerization-anchoring domain"/>
    <property type="match status" value="1"/>
</dbReference>